<dbReference type="EMBL" id="JAHWGI010000485">
    <property type="protein sequence ID" value="KAK3916034.1"/>
    <property type="molecule type" value="Genomic_DNA"/>
</dbReference>
<sequence>MNELSAWTVRTISHQPSACFDWSLVLAWPFLWRQDKNMRNPYCLEESLHGRAFIVTGSVSEERGNLNLRLSTRYLLSCGVQSPARIVGSDFSL</sequence>
<organism evidence="1 2">
    <name type="scientific">Frankliniella fusca</name>
    <dbReference type="NCBI Taxonomy" id="407009"/>
    <lineage>
        <taxon>Eukaryota</taxon>
        <taxon>Metazoa</taxon>
        <taxon>Ecdysozoa</taxon>
        <taxon>Arthropoda</taxon>
        <taxon>Hexapoda</taxon>
        <taxon>Insecta</taxon>
        <taxon>Pterygota</taxon>
        <taxon>Neoptera</taxon>
        <taxon>Paraneoptera</taxon>
        <taxon>Thysanoptera</taxon>
        <taxon>Terebrantia</taxon>
        <taxon>Thripoidea</taxon>
        <taxon>Thripidae</taxon>
        <taxon>Frankliniella</taxon>
    </lineage>
</organism>
<name>A0AAE1H748_9NEOP</name>
<reference evidence="1" key="2">
    <citation type="journal article" date="2023" name="BMC Genomics">
        <title>Pest status, molecular evolution, and epigenetic factors derived from the genome assembly of Frankliniella fusca, a thysanopteran phytovirus vector.</title>
        <authorList>
            <person name="Catto M.A."/>
            <person name="Labadie P.E."/>
            <person name="Jacobson A.L."/>
            <person name="Kennedy G.G."/>
            <person name="Srinivasan R."/>
            <person name="Hunt B.G."/>
        </authorList>
    </citation>
    <scope>NUCLEOTIDE SEQUENCE</scope>
    <source>
        <strain evidence="1">PL_HMW_Pooled</strain>
    </source>
</reference>
<proteinExistence type="predicted"/>
<evidence type="ECO:0000313" key="1">
    <source>
        <dbReference type="EMBL" id="KAK3916034.1"/>
    </source>
</evidence>
<accession>A0AAE1H748</accession>
<keyword evidence="1" id="KW-0808">Transferase</keyword>
<dbReference type="GO" id="GO:0016740">
    <property type="term" value="F:transferase activity"/>
    <property type="evidence" value="ECO:0007669"/>
    <property type="project" value="UniProtKB-KW"/>
</dbReference>
<gene>
    <name evidence="1" type="ORF">KUF71_025292</name>
</gene>
<dbReference type="Proteomes" id="UP001219518">
    <property type="component" value="Unassembled WGS sequence"/>
</dbReference>
<evidence type="ECO:0000313" key="2">
    <source>
        <dbReference type="Proteomes" id="UP001219518"/>
    </source>
</evidence>
<protein>
    <submittedName>
        <fullName evidence="1">Succinyl-CoA:3-ketoacid coenzyme A transferase, mitochondrial</fullName>
    </submittedName>
</protein>
<comment type="caution">
    <text evidence="1">The sequence shown here is derived from an EMBL/GenBank/DDBJ whole genome shotgun (WGS) entry which is preliminary data.</text>
</comment>
<keyword evidence="2" id="KW-1185">Reference proteome</keyword>
<dbReference type="AlphaFoldDB" id="A0AAE1H748"/>
<reference evidence="1" key="1">
    <citation type="submission" date="2021-07" db="EMBL/GenBank/DDBJ databases">
        <authorList>
            <person name="Catto M.A."/>
            <person name="Jacobson A."/>
            <person name="Kennedy G."/>
            <person name="Labadie P."/>
            <person name="Hunt B.G."/>
            <person name="Srinivasan R."/>
        </authorList>
    </citation>
    <scope>NUCLEOTIDE SEQUENCE</scope>
    <source>
        <strain evidence="1">PL_HMW_Pooled</strain>
        <tissue evidence="1">Head</tissue>
    </source>
</reference>